<evidence type="ECO:0000313" key="2">
    <source>
        <dbReference type="EMBL" id="CAB4198348.1"/>
    </source>
</evidence>
<name>A0A6J5RXZ0_9CAUD</name>
<feature type="compositionally biased region" description="Basic and acidic residues" evidence="1">
    <location>
        <begin position="7"/>
        <end position="18"/>
    </location>
</feature>
<dbReference type="NCBIfam" id="TIGR01558">
    <property type="entry name" value="sm_term_P27"/>
    <property type="match status" value="1"/>
</dbReference>
<gene>
    <name evidence="2" type="ORF">UFOVP1313_71</name>
</gene>
<organism evidence="2">
    <name type="scientific">uncultured Caudovirales phage</name>
    <dbReference type="NCBI Taxonomy" id="2100421"/>
    <lineage>
        <taxon>Viruses</taxon>
        <taxon>Duplodnaviria</taxon>
        <taxon>Heunggongvirae</taxon>
        <taxon>Uroviricota</taxon>
        <taxon>Caudoviricetes</taxon>
        <taxon>Peduoviridae</taxon>
        <taxon>Maltschvirus</taxon>
        <taxon>Maltschvirus maltsch</taxon>
    </lineage>
</organism>
<dbReference type="Pfam" id="PF05119">
    <property type="entry name" value="Terminase_4"/>
    <property type="match status" value="1"/>
</dbReference>
<feature type="region of interest" description="Disordered" evidence="1">
    <location>
        <begin position="1"/>
        <end position="43"/>
    </location>
</feature>
<dbReference type="EMBL" id="LR797260">
    <property type="protein sequence ID" value="CAB4198348.1"/>
    <property type="molecule type" value="Genomic_DNA"/>
</dbReference>
<protein>
    <submittedName>
        <fullName evidence="2">COG3747 Phage terminase, small subunit</fullName>
    </submittedName>
</protein>
<dbReference type="InterPro" id="IPR006448">
    <property type="entry name" value="Phage_term_ssu_P27"/>
</dbReference>
<evidence type="ECO:0000256" key="1">
    <source>
        <dbReference type="SAM" id="MobiDB-lite"/>
    </source>
</evidence>
<reference evidence="2" key="1">
    <citation type="submission" date="2020-05" db="EMBL/GenBank/DDBJ databases">
        <authorList>
            <person name="Chiriac C."/>
            <person name="Salcher M."/>
            <person name="Ghai R."/>
            <person name="Kavagutti S V."/>
        </authorList>
    </citation>
    <scope>NUCLEOTIDE SEQUENCE</scope>
</reference>
<sequence>MRGPKPKPVEQKIREGNPGKRPLPEPLLVGGRPALSELDEPPAHLPPEAQEFWRDSVKRLVEVGVVDRVDVPVLEQLATQYARIRQAQRVLAADGHFVRGSVGQLREHPAMKIERDATSLFLKIAEHYALTPIARTRLGLAELHRRSLGQEMGDALGTPNLRPKTVVHVNI</sequence>
<proteinExistence type="predicted"/>
<accession>A0A6J5RXZ0</accession>